<dbReference type="Pfam" id="PF03942">
    <property type="entry name" value="DTW"/>
    <property type="match status" value="1"/>
</dbReference>
<protein>
    <recommendedName>
        <fullName evidence="1">tRNA-uridine aminocarboxypropyltransferase</fullName>
        <ecNumber evidence="1">2.5.1.25</ecNumber>
    </recommendedName>
</protein>
<organism evidence="9 10">
    <name type="scientific">Linum tenue</name>
    <dbReference type="NCBI Taxonomy" id="586396"/>
    <lineage>
        <taxon>Eukaryota</taxon>
        <taxon>Viridiplantae</taxon>
        <taxon>Streptophyta</taxon>
        <taxon>Embryophyta</taxon>
        <taxon>Tracheophyta</taxon>
        <taxon>Spermatophyta</taxon>
        <taxon>Magnoliopsida</taxon>
        <taxon>eudicotyledons</taxon>
        <taxon>Gunneridae</taxon>
        <taxon>Pentapetalae</taxon>
        <taxon>rosids</taxon>
        <taxon>fabids</taxon>
        <taxon>Malpighiales</taxon>
        <taxon>Linaceae</taxon>
        <taxon>Linum</taxon>
    </lineage>
</organism>
<proteinExistence type="inferred from homology"/>
<dbReference type="InterPro" id="IPR039262">
    <property type="entry name" value="DTWD2/TAPT"/>
</dbReference>
<evidence type="ECO:0000256" key="5">
    <source>
        <dbReference type="ARBA" id="ARBA00034489"/>
    </source>
</evidence>
<evidence type="ECO:0000256" key="1">
    <source>
        <dbReference type="ARBA" id="ARBA00012386"/>
    </source>
</evidence>
<dbReference type="PANTHER" id="PTHR21392">
    <property type="entry name" value="TRNA-URIDINE AMINOCARBOXYPROPYLTRANSFERASE 2"/>
    <property type="match status" value="1"/>
</dbReference>
<dbReference type="GO" id="GO:0016432">
    <property type="term" value="F:tRNA-uridine aminocarboxypropyltransferase activity"/>
    <property type="evidence" value="ECO:0007669"/>
    <property type="project" value="UniProtKB-EC"/>
</dbReference>
<evidence type="ECO:0000256" key="6">
    <source>
        <dbReference type="ARBA" id="ARBA00048718"/>
    </source>
</evidence>
<name>A0AAV0H4K1_9ROSI</name>
<evidence type="ECO:0000256" key="7">
    <source>
        <dbReference type="SAM" id="MobiDB-lite"/>
    </source>
</evidence>
<evidence type="ECO:0000256" key="3">
    <source>
        <dbReference type="ARBA" id="ARBA00022691"/>
    </source>
</evidence>
<dbReference type="SMART" id="SM01144">
    <property type="entry name" value="DTW"/>
    <property type="match status" value="1"/>
</dbReference>
<evidence type="ECO:0000256" key="2">
    <source>
        <dbReference type="ARBA" id="ARBA00022679"/>
    </source>
</evidence>
<evidence type="ECO:0000313" key="9">
    <source>
        <dbReference type="EMBL" id="CAI0379894.1"/>
    </source>
</evidence>
<dbReference type="Proteomes" id="UP001154282">
    <property type="component" value="Unassembled WGS sequence"/>
</dbReference>
<evidence type="ECO:0000313" key="10">
    <source>
        <dbReference type="Proteomes" id="UP001154282"/>
    </source>
</evidence>
<comment type="similarity">
    <text evidence="5">Belongs to the TDD superfamily. DTWD2 family.</text>
</comment>
<keyword evidence="3" id="KW-0949">S-adenosyl-L-methionine</keyword>
<comment type="catalytic activity">
    <reaction evidence="6">
        <text>a uridine in tRNA + S-adenosyl-L-methionine = a 3-[(3S)-3-amino-3-carboxypropyl]uridine in tRNA + S-methyl-5'-thioadenosine + H(+)</text>
        <dbReference type="Rhea" id="RHEA:62432"/>
        <dbReference type="Rhea" id="RHEA-COMP:13339"/>
        <dbReference type="Rhea" id="RHEA-COMP:16092"/>
        <dbReference type="ChEBI" id="CHEBI:15378"/>
        <dbReference type="ChEBI" id="CHEBI:17509"/>
        <dbReference type="ChEBI" id="CHEBI:59789"/>
        <dbReference type="ChEBI" id="CHEBI:65315"/>
        <dbReference type="ChEBI" id="CHEBI:82930"/>
        <dbReference type="EC" id="2.5.1.25"/>
    </reaction>
</comment>
<comment type="caution">
    <text evidence="9">The sequence shown here is derived from an EMBL/GenBank/DDBJ whole genome shotgun (WGS) entry which is preliminary data.</text>
</comment>
<reference evidence="9" key="1">
    <citation type="submission" date="2022-08" db="EMBL/GenBank/DDBJ databases">
        <authorList>
            <person name="Gutierrez-Valencia J."/>
        </authorList>
    </citation>
    <scope>NUCLEOTIDE SEQUENCE</scope>
</reference>
<gene>
    <name evidence="9" type="ORF">LITE_LOCUS2444</name>
</gene>
<dbReference type="InterPro" id="IPR005636">
    <property type="entry name" value="DTW"/>
</dbReference>
<dbReference type="PANTHER" id="PTHR21392:SF0">
    <property type="entry name" value="TRNA-URIDINE AMINOCARBOXYPROPYLTRANSFERASE 2"/>
    <property type="match status" value="1"/>
</dbReference>
<dbReference type="EMBL" id="CAMGYJ010000002">
    <property type="protein sequence ID" value="CAI0379894.1"/>
    <property type="molecule type" value="Genomic_DNA"/>
</dbReference>
<evidence type="ECO:0000256" key="4">
    <source>
        <dbReference type="ARBA" id="ARBA00022694"/>
    </source>
</evidence>
<evidence type="ECO:0000259" key="8">
    <source>
        <dbReference type="SMART" id="SM01144"/>
    </source>
</evidence>
<keyword evidence="2" id="KW-0808">Transferase</keyword>
<dbReference type="GO" id="GO:0008033">
    <property type="term" value="P:tRNA processing"/>
    <property type="evidence" value="ECO:0007669"/>
    <property type="project" value="UniProtKB-KW"/>
</dbReference>
<dbReference type="EC" id="2.5.1.25" evidence="1"/>
<dbReference type="AlphaFoldDB" id="A0AAV0H4K1"/>
<accession>A0AAV0H4K1</accession>
<sequence length="345" mass="38552">MAERVLIRIRIPTRNPPWAPHHVTILRCSPLRPAFHSHSWWRRPPETLKMAVTGSSNSKRPTCPSCTRPILLCLCAKLRYPSFENKVSVTILQHSLETKHPINSARIAKIGLKNVDVLTVYDVQFDARFVISIPGSGLSMSIGKGGKFMDCQWMGEKVTSFHEIVASPAAEVAMREGFMVRKFNKRKKLCGSEGNVEEYLEFELKVPAGSVLLYPSDESVVSVDELRGGMNNFEVKNLIVLDGTWSKAKKVYKENPWLKLLPHLKLDLGKSSLFSDVRRQPKAGCLSTIESIVYALKAAGEEPEERLDGLLEVFSSMVAEQRRFKAEKLGRASSPLSAETSVVDS</sequence>
<feature type="compositionally biased region" description="Polar residues" evidence="7">
    <location>
        <begin position="334"/>
        <end position="345"/>
    </location>
</feature>
<feature type="domain" description="DTW" evidence="8">
    <location>
        <begin position="59"/>
        <end position="326"/>
    </location>
</feature>
<feature type="region of interest" description="Disordered" evidence="7">
    <location>
        <begin position="326"/>
        <end position="345"/>
    </location>
</feature>
<keyword evidence="4" id="KW-0819">tRNA processing</keyword>
<keyword evidence="10" id="KW-1185">Reference proteome</keyword>